<proteinExistence type="predicted"/>
<dbReference type="EMBL" id="GGEC01086785">
    <property type="protein sequence ID" value="MBX67269.1"/>
    <property type="molecule type" value="Transcribed_RNA"/>
</dbReference>
<organism evidence="1">
    <name type="scientific">Rhizophora mucronata</name>
    <name type="common">Asiatic mangrove</name>
    <dbReference type="NCBI Taxonomy" id="61149"/>
    <lineage>
        <taxon>Eukaryota</taxon>
        <taxon>Viridiplantae</taxon>
        <taxon>Streptophyta</taxon>
        <taxon>Embryophyta</taxon>
        <taxon>Tracheophyta</taxon>
        <taxon>Spermatophyta</taxon>
        <taxon>Magnoliopsida</taxon>
        <taxon>eudicotyledons</taxon>
        <taxon>Gunneridae</taxon>
        <taxon>Pentapetalae</taxon>
        <taxon>rosids</taxon>
        <taxon>fabids</taxon>
        <taxon>Malpighiales</taxon>
        <taxon>Rhizophoraceae</taxon>
        <taxon>Rhizophora</taxon>
    </lineage>
</organism>
<protein>
    <submittedName>
        <fullName evidence="1">Uncharacterized protein</fullName>
    </submittedName>
</protein>
<name>A0A2P2QJU7_RHIMU</name>
<sequence>MITDIFLLGVNIQVSHLCCEIDQSTGYQ</sequence>
<dbReference type="AlphaFoldDB" id="A0A2P2QJU7"/>
<accession>A0A2P2QJU7</accession>
<reference evidence="1" key="1">
    <citation type="submission" date="2018-02" db="EMBL/GenBank/DDBJ databases">
        <title>Rhizophora mucronata_Transcriptome.</title>
        <authorList>
            <person name="Meera S.P."/>
            <person name="Sreeshan A."/>
            <person name="Augustine A."/>
        </authorList>
    </citation>
    <scope>NUCLEOTIDE SEQUENCE</scope>
    <source>
        <tissue evidence="1">Leaf</tissue>
    </source>
</reference>
<evidence type="ECO:0000313" key="1">
    <source>
        <dbReference type="EMBL" id="MBX67269.1"/>
    </source>
</evidence>